<dbReference type="SMART" id="SM00304">
    <property type="entry name" value="HAMP"/>
    <property type="match status" value="2"/>
</dbReference>
<feature type="domain" description="HAMP" evidence="6">
    <location>
        <begin position="78"/>
        <end position="127"/>
    </location>
</feature>
<keyword evidence="4" id="KW-0472">Membrane</keyword>
<dbReference type="Pfam" id="PF00672">
    <property type="entry name" value="HAMP"/>
    <property type="match status" value="1"/>
</dbReference>
<dbReference type="EMBL" id="BSDD01000002">
    <property type="protein sequence ID" value="GLH69939.1"/>
    <property type="molecule type" value="Genomic_DNA"/>
</dbReference>
<dbReference type="InterPro" id="IPR004090">
    <property type="entry name" value="Chemotax_Me-accpt_rcpt"/>
</dbReference>
<dbReference type="PROSITE" id="PS50885">
    <property type="entry name" value="HAMP"/>
    <property type="match status" value="1"/>
</dbReference>
<keyword evidence="3" id="KW-0807">Transducer</keyword>
<evidence type="ECO:0000313" key="8">
    <source>
        <dbReference type="Proteomes" id="UP001165089"/>
    </source>
</evidence>
<sequence length="390" mass="41190">MSSLLDRLTIRGKLIALLLLPFLGFSFFNLRFTWSDYLRIQTLDPLQQPAAWRIFTLEFAASFLVWMITFYAVYRIGRSITRPLQDLAQGLAEGDLTLRLSATSQDEIGAAAAAFNAYNGRLRQVFHGLAGTSTQVASGSTQLSASAEQISATSTIIADNSEVQRAAFERIAAAVTQLSASIEQVSGSISRSEQESRAAVEAVQQGAAAGGKSAEAMEDIRAAASRMVTAVRLIQDIARQTNLLSLNAAIEAAKAGTMGKGFAVVAEEVRKLAERSGAAAREIGELIEQSNASVDEGARTVAATVDALAAIDTNIQGLAAMLLQVGAAAGEQAHTSTEVAQQVDDTMGRVVHNATATGELARAVAEIARTAADLARAAEEQHHAVGQFKL</sequence>
<dbReference type="InterPro" id="IPR003660">
    <property type="entry name" value="HAMP_dom"/>
</dbReference>
<dbReference type="SMART" id="SM00283">
    <property type="entry name" value="MA"/>
    <property type="match status" value="1"/>
</dbReference>
<dbReference type="PRINTS" id="PR00260">
    <property type="entry name" value="CHEMTRNSDUCR"/>
</dbReference>
<evidence type="ECO:0008006" key="9">
    <source>
        <dbReference type="Google" id="ProtNLM"/>
    </source>
</evidence>
<keyword evidence="4" id="KW-1133">Transmembrane helix</keyword>
<dbReference type="Gene3D" id="1.10.287.950">
    <property type="entry name" value="Methyl-accepting chemotaxis protein"/>
    <property type="match status" value="1"/>
</dbReference>
<evidence type="ECO:0000256" key="1">
    <source>
        <dbReference type="ARBA" id="ARBA00022500"/>
    </source>
</evidence>
<comment type="similarity">
    <text evidence="2">Belongs to the methyl-accepting chemotaxis (MCP) protein family.</text>
</comment>
<dbReference type="SUPFAM" id="SSF58104">
    <property type="entry name" value="Methyl-accepting chemotaxis protein (MCP) signaling domain"/>
    <property type="match status" value="1"/>
</dbReference>
<evidence type="ECO:0000256" key="4">
    <source>
        <dbReference type="SAM" id="Phobius"/>
    </source>
</evidence>
<name>A0ABQ5Q5A9_9BACT</name>
<accession>A0ABQ5Q5A9</accession>
<dbReference type="Pfam" id="PF00015">
    <property type="entry name" value="MCPsignal"/>
    <property type="match status" value="1"/>
</dbReference>
<dbReference type="PANTHER" id="PTHR43531">
    <property type="entry name" value="PROTEIN ICFG"/>
    <property type="match status" value="1"/>
</dbReference>
<evidence type="ECO:0000256" key="3">
    <source>
        <dbReference type="PROSITE-ProRule" id="PRU00284"/>
    </source>
</evidence>
<feature type="transmembrane region" description="Helical" evidence="4">
    <location>
        <begin position="50"/>
        <end position="74"/>
    </location>
</feature>
<dbReference type="CDD" id="cd06225">
    <property type="entry name" value="HAMP"/>
    <property type="match status" value="1"/>
</dbReference>
<organism evidence="7 8">
    <name type="scientific">Geothrix rubra</name>
    <dbReference type="NCBI Taxonomy" id="2927977"/>
    <lineage>
        <taxon>Bacteria</taxon>
        <taxon>Pseudomonadati</taxon>
        <taxon>Acidobacteriota</taxon>
        <taxon>Holophagae</taxon>
        <taxon>Holophagales</taxon>
        <taxon>Holophagaceae</taxon>
        <taxon>Geothrix</taxon>
    </lineage>
</organism>
<dbReference type="PANTHER" id="PTHR43531:SF11">
    <property type="entry name" value="METHYL-ACCEPTING CHEMOTAXIS PROTEIN 3"/>
    <property type="match status" value="1"/>
</dbReference>
<feature type="domain" description="Methyl-accepting transducer" evidence="5">
    <location>
        <begin position="139"/>
        <end position="375"/>
    </location>
</feature>
<evidence type="ECO:0000313" key="7">
    <source>
        <dbReference type="EMBL" id="GLH69939.1"/>
    </source>
</evidence>
<reference evidence="7 8" key="1">
    <citation type="journal article" date="2023" name="Antonie Van Leeuwenhoek">
        <title>Mesoterricola silvestris gen. nov., sp. nov., Mesoterricola sediminis sp. nov., Geothrix oryzae sp. nov., Geothrix edaphica sp. nov., Geothrix rubra sp. nov., and Geothrix limicola sp. nov., six novel members of Acidobacteriota isolated from soils.</title>
        <authorList>
            <person name="Itoh H."/>
            <person name="Sugisawa Y."/>
            <person name="Mise K."/>
            <person name="Xu Z."/>
            <person name="Kuniyasu M."/>
            <person name="Ushijima N."/>
            <person name="Kawano K."/>
            <person name="Kobayashi E."/>
            <person name="Shiratori Y."/>
            <person name="Masuda Y."/>
            <person name="Senoo K."/>
        </authorList>
    </citation>
    <scope>NUCLEOTIDE SEQUENCE [LARGE SCALE GENOMIC DNA]</scope>
    <source>
        <strain evidence="7 8">Red803</strain>
    </source>
</reference>
<dbReference type="Proteomes" id="UP001165089">
    <property type="component" value="Unassembled WGS sequence"/>
</dbReference>
<dbReference type="PROSITE" id="PS50111">
    <property type="entry name" value="CHEMOTAXIS_TRANSDUC_2"/>
    <property type="match status" value="1"/>
</dbReference>
<protein>
    <recommendedName>
        <fullName evidence="9">Methyl-accepting chemotaxis protein</fullName>
    </recommendedName>
</protein>
<dbReference type="InterPro" id="IPR004089">
    <property type="entry name" value="MCPsignal_dom"/>
</dbReference>
<feature type="transmembrane region" description="Helical" evidence="4">
    <location>
        <begin position="12"/>
        <end position="30"/>
    </location>
</feature>
<evidence type="ECO:0000259" key="5">
    <source>
        <dbReference type="PROSITE" id="PS50111"/>
    </source>
</evidence>
<keyword evidence="4" id="KW-0812">Transmembrane</keyword>
<evidence type="ECO:0000256" key="2">
    <source>
        <dbReference type="ARBA" id="ARBA00029447"/>
    </source>
</evidence>
<comment type="caution">
    <text evidence="7">The sequence shown here is derived from an EMBL/GenBank/DDBJ whole genome shotgun (WGS) entry which is preliminary data.</text>
</comment>
<gene>
    <name evidence="7" type="ORF">GETHPA_14720</name>
</gene>
<proteinExistence type="inferred from homology"/>
<keyword evidence="1" id="KW-0145">Chemotaxis</keyword>
<dbReference type="InterPro" id="IPR051310">
    <property type="entry name" value="MCP_chemotaxis"/>
</dbReference>
<keyword evidence="8" id="KW-1185">Reference proteome</keyword>
<evidence type="ECO:0000259" key="6">
    <source>
        <dbReference type="PROSITE" id="PS50885"/>
    </source>
</evidence>